<comment type="caution">
    <text evidence="1">The sequence shown here is derived from an EMBL/GenBank/DDBJ whole genome shotgun (WGS) entry which is preliminary data.</text>
</comment>
<protein>
    <submittedName>
        <fullName evidence="1">Uncharacterized protein</fullName>
    </submittedName>
</protein>
<dbReference type="AlphaFoldDB" id="A0A645DNH4"/>
<evidence type="ECO:0000313" key="1">
    <source>
        <dbReference type="EMBL" id="MPM90837.1"/>
    </source>
</evidence>
<reference evidence="1" key="1">
    <citation type="submission" date="2019-08" db="EMBL/GenBank/DDBJ databases">
        <authorList>
            <person name="Kucharzyk K."/>
            <person name="Murdoch R.W."/>
            <person name="Higgins S."/>
            <person name="Loffler F."/>
        </authorList>
    </citation>
    <scope>NUCLEOTIDE SEQUENCE</scope>
</reference>
<accession>A0A645DNH4</accession>
<sequence length="57" mass="6619">MAEKKKTNELLIYKVLGKRADNLTIEEMTLLDGLSDFMVEMFIDYLQQKKGAYSTNQ</sequence>
<proteinExistence type="predicted"/>
<name>A0A645DNH4_9ZZZZ</name>
<gene>
    <name evidence="1" type="ORF">SDC9_137959</name>
</gene>
<dbReference type="EMBL" id="VSSQ01037988">
    <property type="protein sequence ID" value="MPM90837.1"/>
    <property type="molecule type" value="Genomic_DNA"/>
</dbReference>
<organism evidence="1">
    <name type="scientific">bioreactor metagenome</name>
    <dbReference type="NCBI Taxonomy" id="1076179"/>
    <lineage>
        <taxon>unclassified sequences</taxon>
        <taxon>metagenomes</taxon>
        <taxon>ecological metagenomes</taxon>
    </lineage>
</organism>